<sequence length="139" mass="16911">MLIKKIILWVVMTLFWIFIFYPNEKELSTKRFIFEKSYSYNSGIPFNYFLIDKNQNSIIYFFVNDYIEEGNFIYFSYIDGGIVHDFCYTNKKLKLLRINKLTDSIENAQINKHQIVFDKINKIKYSDLTWLQSEYNRCK</sequence>
<organism evidence="2 3">
    <name type="scientific">Neisseria lactamica</name>
    <dbReference type="NCBI Taxonomy" id="486"/>
    <lineage>
        <taxon>Bacteria</taxon>
        <taxon>Pseudomonadati</taxon>
        <taxon>Pseudomonadota</taxon>
        <taxon>Betaproteobacteria</taxon>
        <taxon>Neisseriales</taxon>
        <taxon>Neisseriaceae</taxon>
        <taxon>Neisseria</taxon>
    </lineage>
</organism>
<evidence type="ECO:0000313" key="2">
    <source>
        <dbReference type="EMBL" id="ARB05077.1"/>
    </source>
</evidence>
<dbReference type="EMBL" id="CP019894">
    <property type="protein sequence ID" value="ARB05077.1"/>
    <property type="molecule type" value="Genomic_DNA"/>
</dbReference>
<keyword evidence="1" id="KW-0812">Transmembrane</keyword>
<keyword evidence="1" id="KW-0472">Membrane</keyword>
<proteinExistence type="predicted"/>
<accession>A0AAU8VH50</accession>
<dbReference type="Proteomes" id="UP000191249">
    <property type="component" value="Chromosome"/>
</dbReference>
<evidence type="ECO:0000256" key="1">
    <source>
        <dbReference type="SAM" id="Phobius"/>
    </source>
</evidence>
<evidence type="ECO:0000313" key="3">
    <source>
        <dbReference type="Proteomes" id="UP000191249"/>
    </source>
</evidence>
<dbReference type="RefSeq" id="WP_003712433.1">
    <property type="nucleotide sequence ID" value="NZ_CAUJPL010000057.1"/>
</dbReference>
<gene>
    <name evidence="2" type="ORF">B2G52_09475</name>
</gene>
<name>A0AAU8VH50_NEILA</name>
<keyword evidence="1" id="KW-1133">Transmembrane helix</keyword>
<dbReference type="AlphaFoldDB" id="A0AAU8VH50"/>
<feature type="transmembrane region" description="Helical" evidence="1">
    <location>
        <begin position="6"/>
        <end position="23"/>
    </location>
</feature>
<protein>
    <recommendedName>
        <fullName evidence="4">Periplasmic protein</fullName>
    </recommendedName>
</protein>
<reference evidence="2 3" key="1">
    <citation type="submission" date="2017-03" db="EMBL/GenBank/DDBJ databases">
        <title>N. lactamica Y92-1009 whole genome sequence.</title>
        <authorList>
            <person name="Pandey A.K."/>
            <person name="Read R.C."/>
        </authorList>
    </citation>
    <scope>NUCLEOTIDE SEQUENCE [LARGE SCALE GENOMIC DNA]</scope>
    <source>
        <strain evidence="2 3">Y92-1009</strain>
    </source>
</reference>
<evidence type="ECO:0008006" key="4">
    <source>
        <dbReference type="Google" id="ProtNLM"/>
    </source>
</evidence>